<dbReference type="InterPro" id="IPR036909">
    <property type="entry name" value="Cyt_c-like_dom_sf"/>
</dbReference>
<evidence type="ECO:0000256" key="5">
    <source>
        <dbReference type="SAM" id="Phobius"/>
    </source>
</evidence>
<dbReference type="GO" id="GO:0009055">
    <property type="term" value="F:electron transfer activity"/>
    <property type="evidence" value="ECO:0007669"/>
    <property type="project" value="InterPro"/>
</dbReference>
<evidence type="ECO:0000313" key="8">
    <source>
        <dbReference type="Proteomes" id="UP000600139"/>
    </source>
</evidence>
<name>A0A934R304_9BACT</name>
<dbReference type="Gene3D" id="1.10.760.10">
    <property type="entry name" value="Cytochrome c-like domain"/>
    <property type="match status" value="1"/>
</dbReference>
<evidence type="ECO:0000313" key="7">
    <source>
        <dbReference type="EMBL" id="MBK1814309.1"/>
    </source>
</evidence>
<sequence>MNPNDSKNPEGGPPVAEYASKSQEVVLRSHEYDGIQEYDQLMPNWWLAIFFGSILFFVGYWVFYYNFGLFESDQEAIGKQIQVIEKAKAAALEEMLGKLNDDALVGTWATDPAAVAAGKQTFLGNCIACHGENLSARIDAGGGQFVPLPGLPLNDGEWKYGAKPMDIFRLINNGTPADSAGHNGAKMAAWGQILPPMQIAQLTAYLIHENPKDFAKGE</sequence>
<proteinExistence type="predicted"/>
<dbReference type="RefSeq" id="WP_200349275.1">
    <property type="nucleotide sequence ID" value="NZ_BAABHZ010000005.1"/>
</dbReference>
<organism evidence="7 8">
    <name type="scientific">Luteolibacter yonseiensis</name>
    <dbReference type="NCBI Taxonomy" id="1144680"/>
    <lineage>
        <taxon>Bacteria</taxon>
        <taxon>Pseudomonadati</taxon>
        <taxon>Verrucomicrobiota</taxon>
        <taxon>Verrucomicrobiia</taxon>
        <taxon>Verrucomicrobiales</taxon>
        <taxon>Verrucomicrobiaceae</taxon>
        <taxon>Luteolibacter</taxon>
    </lineage>
</organism>
<dbReference type="PROSITE" id="PS51007">
    <property type="entry name" value="CYTC"/>
    <property type="match status" value="1"/>
</dbReference>
<dbReference type="PANTHER" id="PTHR33751">
    <property type="entry name" value="CBB3-TYPE CYTOCHROME C OXIDASE SUBUNIT FIXP"/>
    <property type="match status" value="1"/>
</dbReference>
<dbReference type="InterPro" id="IPR009056">
    <property type="entry name" value="Cyt_c-like_dom"/>
</dbReference>
<evidence type="ECO:0000259" key="6">
    <source>
        <dbReference type="PROSITE" id="PS51007"/>
    </source>
</evidence>
<keyword evidence="3 4" id="KW-0408">Iron</keyword>
<accession>A0A934R304</accession>
<dbReference type="InterPro" id="IPR038414">
    <property type="entry name" value="CcoP_N_sf"/>
</dbReference>
<dbReference type="InterPro" id="IPR050597">
    <property type="entry name" value="Cytochrome_c_Oxidase_Subunit"/>
</dbReference>
<keyword evidence="5" id="KW-1133">Transmembrane helix</keyword>
<dbReference type="InterPro" id="IPR032858">
    <property type="entry name" value="CcoP_N"/>
</dbReference>
<dbReference type="GO" id="GO:0046872">
    <property type="term" value="F:metal ion binding"/>
    <property type="evidence" value="ECO:0007669"/>
    <property type="project" value="UniProtKB-KW"/>
</dbReference>
<dbReference type="Pfam" id="PF14715">
    <property type="entry name" value="FixP_N"/>
    <property type="match status" value="1"/>
</dbReference>
<evidence type="ECO:0000256" key="3">
    <source>
        <dbReference type="ARBA" id="ARBA00023004"/>
    </source>
</evidence>
<protein>
    <submittedName>
        <fullName evidence="7">C-type cytochrome</fullName>
    </submittedName>
</protein>
<feature type="domain" description="Cytochrome c" evidence="6">
    <location>
        <begin position="113"/>
        <end position="210"/>
    </location>
</feature>
<keyword evidence="5" id="KW-0812">Transmembrane</keyword>
<reference evidence="7" key="1">
    <citation type="submission" date="2021-01" db="EMBL/GenBank/DDBJ databases">
        <title>Modified the classification status of verrucomicrobia.</title>
        <authorList>
            <person name="Feng X."/>
        </authorList>
    </citation>
    <scope>NUCLEOTIDE SEQUENCE</scope>
    <source>
        <strain evidence="7">JCM 18052</strain>
    </source>
</reference>
<comment type="caution">
    <text evidence="7">The sequence shown here is derived from an EMBL/GenBank/DDBJ whole genome shotgun (WGS) entry which is preliminary data.</text>
</comment>
<evidence type="ECO:0000256" key="4">
    <source>
        <dbReference type="PROSITE-ProRule" id="PRU00433"/>
    </source>
</evidence>
<dbReference type="SUPFAM" id="SSF46626">
    <property type="entry name" value="Cytochrome c"/>
    <property type="match status" value="1"/>
</dbReference>
<dbReference type="AlphaFoldDB" id="A0A934R304"/>
<dbReference type="GO" id="GO:0020037">
    <property type="term" value="F:heme binding"/>
    <property type="evidence" value="ECO:0007669"/>
    <property type="project" value="InterPro"/>
</dbReference>
<keyword evidence="2 4" id="KW-0479">Metal-binding</keyword>
<gene>
    <name evidence="7" type="ORF">JIN84_01635</name>
</gene>
<dbReference type="Proteomes" id="UP000600139">
    <property type="component" value="Unassembled WGS sequence"/>
</dbReference>
<dbReference type="Pfam" id="PF13442">
    <property type="entry name" value="Cytochrome_CBB3"/>
    <property type="match status" value="1"/>
</dbReference>
<evidence type="ECO:0000256" key="2">
    <source>
        <dbReference type="ARBA" id="ARBA00022723"/>
    </source>
</evidence>
<keyword evidence="8" id="KW-1185">Reference proteome</keyword>
<keyword evidence="5" id="KW-0472">Membrane</keyword>
<dbReference type="PANTHER" id="PTHR33751:SF1">
    <property type="entry name" value="CBB3-TYPE CYTOCHROME C OXIDASE SUBUNIT FIXP"/>
    <property type="match status" value="1"/>
</dbReference>
<evidence type="ECO:0000256" key="1">
    <source>
        <dbReference type="ARBA" id="ARBA00022617"/>
    </source>
</evidence>
<dbReference type="EMBL" id="JAENIK010000002">
    <property type="protein sequence ID" value="MBK1814309.1"/>
    <property type="molecule type" value="Genomic_DNA"/>
</dbReference>
<dbReference type="Gene3D" id="6.10.280.130">
    <property type="match status" value="1"/>
</dbReference>
<feature type="transmembrane region" description="Helical" evidence="5">
    <location>
        <begin position="45"/>
        <end position="64"/>
    </location>
</feature>
<keyword evidence="1 4" id="KW-0349">Heme</keyword>